<dbReference type="PANTHER" id="PTHR11432">
    <property type="entry name" value="NADH DEHYDROGENASE SUBUNIT 1"/>
    <property type="match status" value="1"/>
</dbReference>
<feature type="transmembrane region" description="Helical" evidence="5">
    <location>
        <begin position="155"/>
        <end position="176"/>
    </location>
</feature>
<keyword evidence="8" id="KW-1185">Reference proteome</keyword>
<accession>A0A1B9F3W4</accession>
<dbReference type="EC" id="7.1.1.-" evidence="5"/>
<name>A0A1B9F3W4_9BACT</name>
<dbReference type="HAMAP" id="MF_01350">
    <property type="entry name" value="NDH1_NuoH"/>
    <property type="match status" value="1"/>
</dbReference>
<keyword evidence="5" id="KW-1278">Translocase</keyword>
<dbReference type="Pfam" id="PF00146">
    <property type="entry name" value="NADHdh"/>
    <property type="match status" value="1"/>
</dbReference>
<evidence type="ECO:0000256" key="5">
    <source>
        <dbReference type="HAMAP-Rule" id="MF_01350"/>
    </source>
</evidence>
<feature type="transmembrane region" description="Helical" evidence="5">
    <location>
        <begin position="114"/>
        <end position="134"/>
    </location>
</feature>
<evidence type="ECO:0000256" key="2">
    <source>
        <dbReference type="ARBA" id="ARBA00022692"/>
    </source>
</evidence>
<dbReference type="GO" id="GO:0003954">
    <property type="term" value="F:NADH dehydrogenase activity"/>
    <property type="evidence" value="ECO:0007669"/>
    <property type="project" value="TreeGrafter"/>
</dbReference>
<comment type="similarity">
    <text evidence="5 6">Belongs to the complex I subunit 1 family.</text>
</comment>
<evidence type="ECO:0000256" key="3">
    <source>
        <dbReference type="ARBA" id="ARBA00022989"/>
    </source>
</evidence>
<comment type="caution">
    <text evidence="7">The sequence shown here is derived from an EMBL/GenBank/DDBJ whole genome shotgun (WGS) entry which is preliminary data.</text>
</comment>
<evidence type="ECO:0000256" key="6">
    <source>
        <dbReference type="RuleBase" id="RU000471"/>
    </source>
</evidence>
<dbReference type="PROSITE" id="PS00668">
    <property type="entry name" value="COMPLEX1_ND1_2"/>
    <property type="match status" value="1"/>
</dbReference>
<feature type="transmembrane region" description="Helical" evidence="5">
    <location>
        <begin position="283"/>
        <end position="307"/>
    </location>
</feature>
<evidence type="ECO:0000256" key="1">
    <source>
        <dbReference type="ARBA" id="ARBA00004141"/>
    </source>
</evidence>
<proteinExistence type="inferred from homology"/>
<comment type="subcellular location">
    <subcellularLocation>
        <location evidence="5 6">Cell membrane</location>
        <topology evidence="5 6">Multi-pass membrane protein</topology>
    </subcellularLocation>
    <subcellularLocation>
        <location evidence="1">Membrane</location>
        <topology evidence="1">Multi-pass membrane protein</topology>
    </subcellularLocation>
</comment>
<dbReference type="OrthoDB" id="9803734at2"/>
<keyword evidence="5" id="KW-0874">Quinone</keyword>
<keyword evidence="5 6" id="KW-0520">NAD</keyword>
<dbReference type="GO" id="GO:0016655">
    <property type="term" value="F:oxidoreductase activity, acting on NAD(P)H, quinone or similar compound as acceptor"/>
    <property type="evidence" value="ECO:0007669"/>
    <property type="project" value="UniProtKB-UniRule"/>
</dbReference>
<evidence type="ECO:0000256" key="4">
    <source>
        <dbReference type="ARBA" id="ARBA00023136"/>
    </source>
</evidence>
<dbReference type="GO" id="GO:0005886">
    <property type="term" value="C:plasma membrane"/>
    <property type="evidence" value="ECO:0007669"/>
    <property type="project" value="UniProtKB-SubCell"/>
</dbReference>
<keyword evidence="2 5" id="KW-0812">Transmembrane</keyword>
<feature type="transmembrane region" description="Helical" evidence="5">
    <location>
        <begin position="6"/>
        <end position="28"/>
    </location>
</feature>
<dbReference type="AlphaFoldDB" id="A0A1B9F3W4"/>
<keyword evidence="4 5" id="KW-0472">Membrane</keyword>
<protein>
    <recommendedName>
        <fullName evidence="5">NADH-quinone oxidoreductase subunit H</fullName>
        <ecNumber evidence="5">7.1.1.-</ecNumber>
    </recommendedName>
    <alternativeName>
        <fullName evidence="5">NADH dehydrogenase I subunit H</fullName>
    </alternativeName>
    <alternativeName>
        <fullName evidence="5">NDH-1 subunit H</fullName>
    </alternativeName>
</protein>
<keyword evidence="3 5" id="KW-1133">Transmembrane helix</keyword>
<reference evidence="7 8" key="1">
    <citation type="submission" date="2016-06" db="EMBL/GenBank/DDBJ databases">
        <title>Respiratory ammonification of nitrate coupled to the oxidation of elemental sulfur in deep-sea autotrophic thermophilic bacteria.</title>
        <authorList>
            <person name="Slobodkina G.B."/>
            <person name="Mardanov A.V."/>
            <person name="Ravin N.V."/>
            <person name="Frolova A.A."/>
            <person name="Viryasiv M.B."/>
            <person name="Chernyh N.A."/>
            <person name="Bonch-Osmolovskaya E.A."/>
            <person name="Slobodkin A.I."/>
        </authorList>
    </citation>
    <scope>NUCLEOTIDE SEQUENCE [LARGE SCALE GENOMIC DNA]</scope>
    <source>
        <strain evidence="7 8">S69</strain>
    </source>
</reference>
<comment type="subunit">
    <text evidence="5">NDH-1 is composed of 14 different subunits. Subunits NuoA, H, J, K, L, M, N constitute the membrane sector of the complex.</text>
</comment>
<dbReference type="InterPro" id="IPR018086">
    <property type="entry name" value="NADH_UbQ_OxRdtase_su1_CS"/>
</dbReference>
<comment type="function">
    <text evidence="5">NDH-1 shuttles electrons from NADH, via FMN and iron-sulfur (Fe-S) centers, to quinones in the respiratory chain. The immediate electron acceptor for the enzyme in this species is believed to be ubiquinone. Couples the redox reaction to proton translocation (for every two electrons transferred, four hydrogen ions are translocated across the cytoplasmic membrane), and thus conserves the redox energy in a proton gradient. This subunit may bind ubiquinone.</text>
</comment>
<dbReference type="RefSeq" id="WP_067619525.1">
    <property type="nucleotide sequence ID" value="NZ_MAGO01000010.1"/>
</dbReference>
<dbReference type="PROSITE" id="PS00667">
    <property type="entry name" value="COMPLEX1_ND1_1"/>
    <property type="match status" value="1"/>
</dbReference>
<evidence type="ECO:0000313" key="7">
    <source>
        <dbReference type="EMBL" id="OCC14618.1"/>
    </source>
</evidence>
<dbReference type="GO" id="GO:0048038">
    <property type="term" value="F:quinone binding"/>
    <property type="evidence" value="ECO:0007669"/>
    <property type="project" value="UniProtKB-KW"/>
</dbReference>
<dbReference type="PATRIC" id="fig|1156395.6.peg.1947"/>
<keyword evidence="5 7" id="KW-0830">Ubiquinone</keyword>
<evidence type="ECO:0000313" key="8">
    <source>
        <dbReference type="Proteomes" id="UP000093080"/>
    </source>
</evidence>
<dbReference type="STRING" id="1156395.DBT_1933"/>
<dbReference type="NCBIfam" id="NF004741">
    <property type="entry name" value="PRK06076.1-2"/>
    <property type="match status" value="1"/>
</dbReference>
<feature type="transmembrane region" description="Helical" evidence="5">
    <location>
        <begin position="251"/>
        <end position="271"/>
    </location>
</feature>
<sequence>MEGWGIALIKVVFIWTWTLIIATVMTWVERRGSAMIQDRLGPNIAGPFGLFQPLADGIKLFTKEDIVPEKAKKILFALGPVLFALPAFSAYAVIPFGDKIIIGGKEIILQVSDVNIGFLYIIALGSMAVYGIVVGGWGSNNKYSILGGLRSTAQLISYEVPFGLALLAAVLVYGTFSLREISLMQQGTFLGFLPNWGVFKQPLGFILFIVTAYCEANRVPFDLPEAESEIVAGYHTEYGSMRLGLYLFGEYVNMYTLSALMVTLYFGAWHLPYIDMSQFLGPVAYGIASFLVFFLKVCFFLWLFVWVRWTVPRFRYDQVMGLGWKSLIPLALLNLFITALFVQLSI</sequence>
<dbReference type="Proteomes" id="UP000093080">
    <property type="component" value="Unassembled WGS sequence"/>
</dbReference>
<feature type="transmembrane region" description="Helical" evidence="5">
    <location>
        <begin position="327"/>
        <end position="344"/>
    </location>
</feature>
<keyword evidence="5" id="KW-1003">Cell membrane</keyword>
<comment type="catalytic activity">
    <reaction evidence="5">
        <text>a quinone + NADH + 5 H(+)(in) = a quinol + NAD(+) + 4 H(+)(out)</text>
        <dbReference type="Rhea" id="RHEA:57888"/>
        <dbReference type="ChEBI" id="CHEBI:15378"/>
        <dbReference type="ChEBI" id="CHEBI:24646"/>
        <dbReference type="ChEBI" id="CHEBI:57540"/>
        <dbReference type="ChEBI" id="CHEBI:57945"/>
        <dbReference type="ChEBI" id="CHEBI:132124"/>
    </reaction>
</comment>
<feature type="transmembrane region" description="Helical" evidence="5">
    <location>
        <begin position="74"/>
        <end position="94"/>
    </location>
</feature>
<dbReference type="EMBL" id="MAGO01000010">
    <property type="protein sequence ID" value="OCC14618.1"/>
    <property type="molecule type" value="Genomic_DNA"/>
</dbReference>
<dbReference type="PANTHER" id="PTHR11432:SF3">
    <property type="entry name" value="NADH-UBIQUINONE OXIDOREDUCTASE CHAIN 1"/>
    <property type="match status" value="1"/>
</dbReference>
<organism evidence="7 8">
    <name type="scientific">Dissulfuribacter thermophilus</name>
    <dbReference type="NCBI Taxonomy" id="1156395"/>
    <lineage>
        <taxon>Bacteria</taxon>
        <taxon>Pseudomonadati</taxon>
        <taxon>Thermodesulfobacteriota</taxon>
        <taxon>Dissulfuribacteria</taxon>
        <taxon>Dissulfuribacterales</taxon>
        <taxon>Dissulfuribacteraceae</taxon>
        <taxon>Dissulfuribacter</taxon>
    </lineage>
</organism>
<dbReference type="GO" id="GO:0009060">
    <property type="term" value="P:aerobic respiration"/>
    <property type="evidence" value="ECO:0007669"/>
    <property type="project" value="TreeGrafter"/>
</dbReference>
<feature type="transmembrane region" description="Helical" evidence="5">
    <location>
        <begin position="196"/>
        <end position="214"/>
    </location>
</feature>
<gene>
    <name evidence="5" type="primary">nuoH</name>
    <name evidence="7" type="ORF">DBT_1933</name>
</gene>
<dbReference type="InterPro" id="IPR001694">
    <property type="entry name" value="NADH_UbQ_OxRdtase_su1/FPO"/>
</dbReference>